<name>A0A2R4WWV7_9HYPH</name>
<dbReference type="OrthoDB" id="7261891at2"/>
<organism evidence="2 3">
    <name type="scientific">Methylobacterium currus</name>
    <dbReference type="NCBI Taxonomy" id="2051553"/>
    <lineage>
        <taxon>Bacteria</taxon>
        <taxon>Pseudomonadati</taxon>
        <taxon>Pseudomonadota</taxon>
        <taxon>Alphaproteobacteria</taxon>
        <taxon>Hyphomicrobiales</taxon>
        <taxon>Methylobacteriaceae</taxon>
        <taxon>Methylobacterium</taxon>
    </lineage>
</organism>
<dbReference type="EMBL" id="CP028844">
    <property type="protein sequence ID" value="AWB26016.1"/>
    <property type="molecule type" value="Genomic_DNA"/>
</dbReference>
<dbReference type="Proteomes" id="UP000244755">
    <property type="component" value="Chromosome 2"/>
</dbReference>
<gene>
    <name evidence="2" type="ORF">DA075_33825</name>
</gene>
<dbReference type="Pfam" id="PF10074">
    <property type="entry name" value="RovC_DNA-bd"/>
    <property type="match status" value="1"/>
</dbReference>
<dbReference type="AlphaFoldDB" id="A0A2R4WWV7"/>
<reference evidence="2 3" key="1">
    <citation type="submission" date="2018-04" db="EMBL/GenBank/DDBJ databases">
        <title>Methylobacterium sp. PR1016A genome.</title>
        <authorList>
            <person name="Park W."/>
        </authorList>
    </citation>
    <scope>NUCLEOTIDE SEQUENCE [LARGE SCALE GENOMIC DNA]</scope>
    <source>
        <strain evidence="2 3">PR1016A</strain>
    </source>
</reference>
<dbReference type="InterPro" id="IPR018754">
    <property type="entry name" value="RovC-like_DNA-bd"/>
</dbReference>
<evidence type="ECO:0000313" key="2">
    <source>
        <dbReference type="EMBL" id="AWB26016.1"/>
    </source>
</evidence>
<protein>
    <submittedName>
        <fullName evidence="2">DUF2285 domain-containing protein</fullName>
    </submittedName>
</protein>
<dbReference type="KEGG" id="mee:DA075_33825"/>
<evidence type="ECO:0000259" key="1">
    <source>
        <dbReference type="Pfam" id="PF10074"/>
    </source>
</evidence>
<feature type="domain" description="T6SS Transcription factor RovC-like DNA binding" evidence="1">
    <location>
        <begin position="42"/>
        <end position="145"/>
    </location>
</feature>
<proteinExistence type="predicted"/>
<evidence type="ECO:0000313" key="3">
    <source>
        <dbReference type="Proteomes" id="UP000244755"/>
    </source>
</evidence>
<keyword evidence="3" id="KW-1185">Reference proteome</keyword>
<sequence>MLPPPLASDAVGADFRVHDAGAPSLQLIQIGDAATITPLVAVIPLDITGFDRLESVERLLATLHHRAVPPDTRLTAQQRARARRMLQAFDGFRYGATQQSIAKVIFDIDDVSRDEWQASSRRHAIMSLLREARRMIEGGYRKLLRHRRRRD</sequence>
<accession>A0A2R4WWV7</accession>